<dbReference type="STRING" id="1121003.SAMN03080618_03495"/>
<evidence type="ECO:0000256" key="1">
    <source>
        <dbReference type="SAM" id="MobiDB-lite"/>
    </source>
</evidence>
<accession>A0A1I3SYP4</accession>
<name>A0A1I3SYP4_9HYPH</name>
<protein>
    <recommendedName>
        <fullName evidence="4">Phage protein D</fullName>
    </recommendedName>
</protein>
<feature type="region of interest" description="Disordered" evidence="1">
    <location>
        <begin position="333"/>
        <end position="381"/>
    </location>
</feature>
<gene>
    <name evidence="2" type="ORF">SAMN03080618_03495</name>
</gene>
<dbReference type="AlphaFoldDB" id="A0A1I3SYP4"/>
<dbReference type="Gene3D" id="2.30.110.50">
    <property type="match status" value="1"/>
</dbReference>
<evidence type="ECO:0000313" key="2">
    <source>
        <dbReference type="EMBL" id="SFJ62999.1"/>
    </source>
</evidence>
<dbReference type="Gene3D" id="3.55.50.10">
    <property type="entry name" value="Baseplate protein-like domains"/>
    <property type="match status" value="1"/>
</dbReference>
<proteinExistence type="predicted"/>
<dbReference type="OrthoDB" id="4070623at2"/>
<evidence type="ECO:0000313" key="3">
    <source>
        <dbReference type="Proteomes" id="UP000242763"/>
    </source>
</evidence>
<evidence type="ECO:0008006" key="4">
    <source>
        <dbReference type="Google" id="ProtNLM"/>
    </source>
</evidence>
<dbReference type="Gene3D" id="4.10.220.110">
    <property type="match status" value="1"/>
</dbReference>
<keyword evidence="3" id="KW-1185">Reference proteome</keyword>
<dbReference type="EMBL" id="FORF01000037">
    <property type="protein sequence ID" value="SFJ62999.1"/>
    <property type="molecule type" value="Genomic_DNA"/>
</dbReference>
<dbReference type="Pfam" id="PF05954">
    <property type="entry name" value="Phage_GPD"/>
    <property type="match status" value="1"/>
</dbReference>
<sequence>MKSPAAEITVNGKPVASIFNERIVSVTVTDKEGVTSDTVSCELNDGSPFAKIPMKGDTISVKLGYRETGMEDFGTYTADDPEVTCLPYGMTVNGKGANVRDQAKQHRSRHWEKKTVKDIVSEIAAENDLDPVIDGEIGSHVYEWFGQQDESDLHVVERLARRHGAFFSIKAGRLIFAAKGTGRSVSGAALPHTIATPANIVADTCKTTFSFRHQFKKVKARAQDREEAKVVEVEEESDENGTADYTLAEPFADETEAKRAAGAKAADLKRETIRTSVTLIGDPTIRAGALFFYSGVRPELDEIDFIIETATHTISKSGYTTQVEAKLYVPAKTGGKTGTGSQDRSAQSGGAEATGSEAGSPRPAQFRSPRSLGDAGGGRRY</sequence>
<reference evidence="3" key="1">
    <citation type="submission" date="2016-10" db="EMBL/GenBank/DDBJ databases">
        <authorList>
            <person name="Varghese N."/>
            <person name="Submissions S."/>
        </authorList>
    </citation>
    <scope>NUCLEOTIDE SEQUENCE [LARGE SCALE GENOMIC DNA]</scope>
    <source>
        <strain evidence="3">DSM 21857</strain>
    </source>
</reference>
<feature type="compositionally biased region" description="Low complexity" evidence="1">
    <location>
        <begin position="345"/>
        <end position="360"/>
    </location>
</feature>
<organism evidence="2 3">
    <name type="scientific">Aquamicrobium aerolatum DSM 21857</name>
    <dbReference type="NCBI Taxonomy" id="1121003"/>
    <lineage>
        <taxon>Bacteria</taxon>
        <taxon>Pseudomonadati</taxon>
        <taxon>Pseudomonadota</taxon>
        <taxon>Alphaproteobacteria</taxon>
        <taxon>Hyphomicrobiales</taxon>
        <taxon>Phyllobacteriaceae</taxon>
        <taxon>Aerobium</taxon>
    </lineage>
</organism>
<dbReference type="RefSeq" id="WP_091525034.1">
    <property type="nucleotide sequence ID" value="NZ_FORF01000037.1"/>
</dbReference>
<dbReference type="SUPFAM" id="SSF69279">
    <property type="entry name" value="Phage tail proteins"/>
    <property type="match status" value="1"/>
</dbReference>
<dbReference type="Proteomes" id="UP000242763">
    <property type="component" value="Unassembled WGS sequence"/>
</dbReference>